<organism evidence="2 3">
    <name type="scientific">Actinopolymorpha rutila</name>
    <dbReference type="NCBI Taxonomy" id="446787"/>
    <lineage>
        <taxon>Bacteria</taxon>
        <taxon>Bacillati</taxon>
        <taxon>Actinomycetota</taxon>
        <taxon>Actinomycetes</taxon>
        <taxon>Propionibacteriales</taxon>
        <taxon>Actinopolymorphaceae</taxon>
        <taxon>Actinopolymorpha</taxon>
    </lineage>
</organism>
<name>A0A852ZJK2_9ACTN</name>
<sequence length="215" mass="23377">MNNLLALAVLSYLTQRPMHAYELNRMLKDHDAARTFKLSYGALYGVVRQMDAAGFIRAAGTGQSGKLPKHTMYELTDLGRAEMRDWLQELISEPRHEYPAFAAALSLVAVLPPDTVVSLLRDRVGSLAAETAAIRDQLDAAVAKGVSALFLVEDDYRIALLEAESAFIKTFIVRIEDPEAGLFEPWAAYHAGQAVPNTTIGDDASGPGDEEGPTT</sequence>
<proteinExistence type="predicted"/>
<dbReference type="EMBL" id="JACBZH010000001">
    <property type="protein sequence ID" value="NYH93271.1"/>
    <property type="molecule type" value="Genomic_DNA"/>
</dbReference>
<evidence type="ECO:0000313" key="2">
    <source>
        <dbReference type="EMBL" id="NYH93271.1"/>
    </source>
</evidence>
<dbReference type="Gene3D" id="1.10.10.10">
    <property type="entry name" value="Winged helix-like DNA-binding domain superfamily/Winged helix DNA-binding domain"/>
    <property type="match status" value="1"/>
</dbReference>
<keyword evidence="2" id="KW-0238">DNA-binding</keyword>
<protein>
    <submittedName>
        <fullName evidence="2">DNA-binding PadR family transcriptional regulator</fullName>
    </submittedName>
</protein>
<dbReference type="InterPro" id="IPR052509">
    <property type="entry name" value="Metal_resp_DNA-bind_regulator"/>
</dbReference>
<evidence type="ECO:0000259" key="1">
    <source>
        <dbReference type="Pfam" id="PF03551"/>
    </source>
</evidence>
<dbReference type="SUPFAM" id="SSF46785">
    <property type="entry name" value="Winged helix' DNA-binding domain"/>
    <property type="match status" value="1"/>
</dbReference>
<feature type="domain" description="Transcription regulator PadR N-terminal" evidence="1">
    <location>
        <begin position="9"/>
        <end position="84"/>
    </location>
</feature>
<dbReference type="GO" id="GO:0003677">
    <property type="term" value="F:DNA binding"/>
    <property type="evidence" value="ECO:0007669"/>
    <property type="project" value="UniProtKB-KW"/>
</dbReference>
<dbReference type="PANTHER" id="PTHR33169:SF14">
    <property type="entry name" value="TRANSCRIPTIONAL REGULATOR RV3488"/>
    <property type="match status" value="1"/>
</dbReference>
<dbReference type="PANTHER" id="PTHR33169">
    <property type="entry name" value="PADR-FAMILY TRANSCRIPTIONAL REGULATOR"/>
    <property type="match status" value="1"/>
</dbReference>
<gene>
    <name evidence="2" type="ORF">F4554_005909</name>
</gene>
<keyword evidence="3" id="KW-1185">Reference proteome</keyword>
<dbReference type="InterPro" id="IPR036388">
    <property type="entry name" value="WH-like_DNA-bd_sf"/>
</dbReference>
<accession>A0A852ZJK2</accession>
<dbReference type="RefSeq" id="WP_202889510.1">
    <property type="nucleotide sequence ID" value="NZ_BAAARR010000045.1"/>
</dbReference>
<dbReference type="InterPro" id="IPR005149">
    <property type="entry name" value="Tscrpt_reg_PadR_N"/>
</dbReference>
<dbReference type="Pfam" id="PF03551">
    <property type="entry name" value="PadR"/>
    <property type="match status" value="1"/>
</dbReference>
<reference evidence="2 3" key="1">
    <citation type="submission" date="2020-07" db="EMBL/GenBank/DDBJ databases">
        <title>Sequencing the genomes of 1000 actinobacteria strains.</title>
        <authorList>
            <person name="Klenk H.-P."/>
        </authorList>
    </citation>
    <scope>NUCLEOTIDE SEQUENCE [LARGE SCALE GENOMIC DNA]</scope>
    <source>
        <strain evidence="2 3">DSM 18448</strain>
    </source>
</reference>
<comment type="caution">
    <text evidence="2">The sequence shown here is derived from an EMBL/GenBank/DDBJ whole genome shotgun (WGS) entry which is preliminary data.</text>
</comment>
<dbReference type="Proteomes" id="UP000579605">
    <property type="component" value="Unassembled WGS sequence"/>
</dbReference>
<dbReference type="AlphaFoldDB" id="A0A852ZJK2"/>
<dbReference type="InterPro" id="IPR036390">
    <property type="entry name" value="WH_DNA-bd_sf"/>
</dbReference>
<evidence type="ECO:0000313" key="3">
    <source>
        <dbReference type="Proteomes" id="UP000579605"/>
    </source>
</evidence>